<keyword evidence="10" id="KW-0732">Signal</keyword>
<evidence type="ECO:0000313" key="12">
    <source>
        <dbReference type="EMBL" id="OGI51149.1"/>
    </source>
</evidence>
<feature type="transmembrane region" description="Helical" evidence="9">
    <location>
        <begin position="500"/>
        <end position="518"/>
    </location>
</feature>
<dbReference type="InterPro" id="IPR004563">
    <property type="entry name" value="Apolipo_AcylTrfase"/>
</dbReference>
<gene>
    <name evidence="9" type="primary">lnt</name>
    <name evidence="12" type="ORF">A3A87_03235</name>
</gene>
<dbReference type="EMBL" id="MFTC01000050">
    <property type="protein sequence ID" value="OGI51149.1"/>
    <property type="molecule type" value="Genomic_DNA"/>
</dbReference>
<evidence type="ECO:0000256" key="7">
    <source>
        <dbReference type="ARBA" id="ARBA00023136"/>
    </source>
</evidence>
<organism evidence="12 13">
    <name type="scientific">Candidatus Muproteobacteria bacterium RIFCSPLOWO2_01_FULL_60_18</name>
    <dbReference type="NCBI Taxonomy" id="1817768"/>
    <lineage>
        <taxon>Bacteria</taxon>
        <taxon>Pseudomonadati</taxon>
        <taxon>Pseudomonadota</taxon>
        <taxon>Candidatus Muproteobacteria</taxon>
    </lineage>
</organism>
<feature type="chain" id="PRO_5009526928" description="Apolipoprotein N-acyltransferase" evidence="10">
    <location>
        <begin position="23"/>
        <end position="532"/>
    </location>
</feature>
<keyword evidence="5 9" id="KW-0812">Transmembrane</keyword>
<dbReference type="SUPFAM" id="SSF56317">
    <property type="entry name" value="Carbon-nitrogen hydrolase"/>
    <property type="match status" value="1"/>
</dbReference>
<comment type="catalytic activity">
    <reaction evidence="9">
        <text>N-terminal S-1,2-diacyl-sn-glyceryl-L-cysteinyl-[lipoprotein] + a glycerophospholipid = N-acyl-S-1,2-diacyl-sn-glyceryl-L-cysteinyl-[lipoprotein] + a 2-acyl-sn-glycero-3-phospholipid + H(+)</text>
        <dbReference type="Rhea" id="RHEA:48228"/>
        <dbReference type="Rhea" id="RHEA-COMP:14681"/>
        <dbReference type="Rhea" id="RHEA-COMP:14684"/>
        <dbReference type="ChEBI" id="CHEBI:15378"/>
        <dbReference type="ChEBI" id="CHEBI:136912"/>
        <dbReference type="ChEBI" id="CHEBI:140656"/>
        <dbReference type="ChEBI" id="CHEBI:140657"/>
        <dbReference type="ChEBI" id="CHEBI:140660"/>
        <dbReference type="EC" id="2.3.1.269"/>
    </reaction>
</comment>
<feature type="transmembrane region" description="Helical" evidence="9">
    <location>
        <begin position="56"/>
        <end position="74"/>
    </location>
</feature>
<dbReference type="GO" id="GO:0005886">
    <property type="term" value="C:plasma membrane"/>
    <property type="evidence" value="ECO:0007669"/>
    <property type="project" value="UniProtKB-SubCell"/>
</dbReference>
<comment type="function">
    <text evidence="9">Catalyzes the phospholipid dependent N-acylation of the N-terminal cysteine of apolipoprotein, the last step in lipoprotein maturation.</text>
</comment>
<dbReference type="NCBIfam" id="TIGR00546">
    <property type="entry name" value="lnt"/>
    <property type="match status" value="1"/>
</dbReference>
<dbReference type="UniPathway" id="UPA00666"/>
<comment type="similarity">
    <text evidence="2 9">Belongs to the CN hydrolase family. Apolipoprotein N-acyltransferase subfamily.</text>
</comment>
<dbReference type="PANTHER" id="PTHR38686">
    <property type="entry name" value="APOLIPOPROTEIN N-ACYLTRANSFERASE"/>
    <property type="match status" value="1"/>
</dbReference>
<accession>A0A1F6U1E9</accession>
<evidence type="ECO:0000259" key="11">
    <source>
        <dbReference type="PROSITE" id="PS50263"/>
    </source>
</evidence>
<dbReference type="AlphaFoldDB" id="A0A1F6U1E9"/>
<comment type="caution">
    <text evidence="12">The sequence shown here is derived from an EMBL/GenBank/DDBJ whole genome shotgun (WGS) entry which is preliminary data.</text>
</comment>
<keyword evidence="4 9" id="KW-0808">Transferase</keyword>
<evidence type="ECO:0000256" key="4">
    <source>
        <dbReference type="ARBA" id="ARBA00022679"/>
    </source>
</evidence>
<keyword evidence="12" id="KW-0449">Lipoprotein</keyword>
<evidence type="ECO:0000256" key="8">
    <source>
        <dbReference type="ARBA" id="ARBA00023315"/>
    </source>
</evidence>
<feature type="transmembrane region" description="Helical" evidence="9">
    <location>
        <begin position="132"/>
        <end position="151"/>
    </location>
</feature>
<evidence type="ECO:0000256" key="2">
    <source>
        <dbReference type="ARBA" id="ARBA00010065"/>
    </source>
</evidence>
<keyword evidence="6 9" id="KW-1133">Transmembrane helix</keyword>
<evidence type="ECO:0000256" key="10">
    <source>
        <dbReference type="SAM" id="SignalP"/>
    </source>
</evidence>
<comment type="subcellular location">
    <subcellularLocation>
        <location evidence="1 9">Cell membrane</location>
        <topology evidence="1 9">Multi-pass membrane protein</topology>
    </subcellularLocation>
</comment>
<dbReference type="STRING" id="1817768.A3A87_03235"/>
<dbReference type="PANTHER" id="PTHR38686:SF1">
    <property type="entry name" value="APOLIPOPROTEIN N-ACYLTRANSFERASE"/>
    <property type="match status" value="1"/>
</dbReference>
<feature type="transmembrane region" description="Helical" evidence="9">
    <location>
        <begin position="195"/>
        <end position="215"/>
    </location>
</feature>
<dbReference type="GO" id="GO:0016410">
    <property type="term" value="F:N-acyltransferase activity"/>
    <property type="evidence" value="ECO:0007669"/>
    <property type="project" value="UniProtKB-UniRule"/>
</dbReference>
<dbReference type="EC" id="2.3.1.269" evidence="9"/>
<evidence type="ECO:0000256" key="6">
    <source>
        <dbReference type="ARBA" id="ARBA00022989"/>
    </source>
</evidence>
<sequence length="532" mass="57318">MSVSLRVLTAAGMAGASGALLAASFVPSAVPWLAWCGLVPLLVVLRGAGSLRAFCLGFLAGAVFVGLSLRWLLVVAQMPGAAFAVLVCYGAAFTGLFALSYSLVSRRTRLPLLVAAPLLWVAIEYLRGNLGFLAAPFCLLGFSQHAALPFVQLASLTSVYGLSFILVLVNVALAEAYLWAADTYRHGMRGTAGRIWLVAMAAALAGSVVLAAWGWGRSQIEAVARADGALLKVALVQGNIPQDEKWDVRLRRRIQGRYEALTLDAALQGPDLIAWPESATTGYFNTDREIAGFVTGLARRTKIPILLGSATHEKIVRGERREQRMLNSAFLVNGEGRVLSSYDKIRLLPFAEYLPLPQIPWPRWLVPRAGRFAPGMKRVIFELPRGRFGVVICWEVFFPDLFRRFVGDGAQFMINLTNEAWFSGSAASEQLLAMSIFRAVENRVSLLRVANTGITGIIDPAGRVRARLADGSGNTLIAGTLVVSVPRAAAPSFYTRYGDLFALTCALAASIAVALALVSRRGSAPARNTVWP</sequence>
<evidence type="ECO:0000313" key="13">
    <source>
        <dbReference type="Proteomes" id="UP000179037"/>
    </source>
</evidence>
<feature type="transmembrane region" description="Helical" evidence="9">
    <location>
        <begin position="32"/>
        <end position="49"/>
    </location>
</feature>
<evidence type="ECO:0000256" key="5">
    <source>
        <dbReference type="ARBA" id="ARBA00022692"/>
    </source>
</evidence>
<protein>
    <recommendedName>
        <fullName evidence="9">Apolipoprotein N-acyltransferase</fullName>
        <shortName evidence="9">ALP N-acyltransferase</shortName>
        <ecNumber evidence="9">2.3.1.269</ecNumber>
    </recommendedName>
</protein>
<dbReference type="Pfam" id="PF20154">
    <property type="entry name" value="LNT_N"/>
    <property type="match status" value="1"/>
</dbReference>
<evidence type="ECO:0000256" key="1">
    <source>
        <dbReference type="ARBA" id="ARBA00004651"/>
    </source>
</evidence>
<dbReference type="InterPro" id="IPR003010">
    <property type="entry name" value="C-N_Hydrolase"/>
</dbReference>
<dbReference type="InterPro" id="IPR045378">
    <property type="entry name" value="LNT_N"/>
</dbReference>
<feature type="transmembrane region" description="Helical" evidence="9">
    <location>
        <begin position="158"/>
        <end position="180"/>
    </location>
</feature>
<name>A0A1F6U1E9_9PROT</name>
<comment type="pathway">
    <text evidence="9">Protein modification; lipoprotein biosynthesis (N-acyl transfer).</text>
</comment>
<dbReference type="HAMAP" id="MF_01148">
    <property type="entry name" value="Lnt"/>
    <property type="match status" value="1"/>
</dbReference>
<feature type="transmembrane region" description="Helical" evidence="9">
    <location>
        <begin position="80"/>
        <end position="103"/>
    </location>
</feature>
<dbReference type="InterPro" id="IPR036526">
    <property type="entry name" value="C-N_Hydrolase_sf"/>
</dbReference>
<keyword evidence="7 9" id="KW-0472">Membrane</keyword>
<evidence type="ECO:0000256" key="9">
    <source>
        <dbReference type="HAMAP-Rule" id="MF_01148"/>
    </source>
</evidence>
<reference evidence="12 13" key="1">
    <citation type="journal article" date="2016" name="Nat. Commun.">
        <title>Thousands of microbial genomes shed light on interconnected biogeochemical processes in an aquifer system.</title>
        <authorList>
            <person name="Anantharaman K."/>
            <person name="Brown C.T."/>
            <person name="Hug L.A."/>
            <person name="Sharon I."/>
            <person name="Castelle C.J."/>
            <person name="Probst A.J."/>
            <person name="Thomas B.C."/>
            <person name="Singh A."/>
            <person name="Wilkins M.J."/>
            <person name="Karaoz U."/>
            <person name="Brodie E.L."/>
            <person name="Williams K.H."/>
            <person name="Hubbard S.S."/>
            <person name="Banfield J.F."/>
        </authorList>
    </citation>
    <scope>NUCLEOTIDE SEQUENCE [LARGE SCALE GENOMIC DNA]</scope>
</reference>
<dbReference type="CDD" id="cd07571">
    <property type="entry name" value="ALP_N-acyl_transferase"/>
    <property type="match status" value="1"/>
</dbReference>
<feature type="domain" description="CN hydrolase" evidence="11">
    <location>
        <begin position="236"/>
        <end position="487"/>
    </location>
</feature>
<dbReference type="Proteomes" id="UP000179037">
    <property type="component" value="Unassembled WGS sequence"/>
</dbReference>
<dbReference type="Pfam" id="PF00795">
    <property type="entry name" value="CN_hydrolase"/>
    <property type="match status" value="1"/>
</dbReference>
<feature type="signal peptide" evidence="10">
    <location>
        <begin position="1"/>
        <end position="22"/>
    </location>
</feature>
<dbReference type="PROSITE" id="PS50263">
    <property type="entry name" value="CN_HYDROLASE"/>
    <property type="match status" value="1"/>
</dbReference>
<dbReference type="GO" id="GO:0042158">
    <property type="term" value="P:lipoprotein biosynthetic process"/>
    <property type="evidence" value="ECO:0007669"/>
    <property type="project" value="UniProtKB-UniRule"/>
</dbReference>
<evidence type="ECO:0000256" key="3">
    <source>
        <dbReference type="ARBA" id="ARBA00022475"/>
    </source>
</evidence>
<dbReference type="Gene3D" id="3.60.110.10">
    <property type="entry name" value="Carbon-nitrogen hydrolase"/>
    <property type="match status" value="1"/>
</dbReference>
<keyword evidence="3 9" id="KW-1003">Cell membrane</keyword>
<proteinExistence type="inferred from homology"/>
<keyword evidence="8 9" id="KW-0012">Acyltransferase</keyword>